<evidence type="ECO:0000256" key="4">
    <source>
        <dbReference type="ARBA" id="ARBA00022618"/>
    </source>
</evidence>
<evidence type="ECO:0000256" key="6">
    <source>
        <dbReference type="ARBA" id="ARBA00023306"/>
    </source>
</evidence>
<keyword evidence="3" id="KW-0963">Cytoplasm</keyword>
<comment type="subcellular location">
    <subcellularLocation>
        <location evidence="1">Cytoplasm</location>
    </subcellularLocation>
</comment>
<keyword evidence="6" id="KW-0131">Cell cycle</keyword>
<comment type="similarity">
    <text evidence="2">Belongs to the DivIVA family.</text>
</comment>
<dbReference type="InterPro" id="IPR019933">
    <property type="entry name" value="DivIVA_domain"/>
</dbReference>
<dbReference type="PANTHER" id="PTHR35794:SF2">
    <property type="entry name" value="CELL DIVISION PROTEIN DIVIVA"/>
    <property type="match status" value="1"/>
</dbReference>
<dbReference type="RefSeq" id="WP_068748115.1">
    <property type="nucleotide sequence ID" value="NZ_LOHZ01000025.1"/>
</dbReference>
<keyword evidence="4" id="KW-0132">Cell division</keyword>
<dbReference type="InterPro" id="IPR007793">
    <property type="entry name" value="DivIVA_fam"/>
</dbReference>
<dbReference type="Gene3D" id="6.10.250.660">
    <property type="match status" value="1"/>
</dbReference>
<reference evidence="8 9" key="1">
    <citation type="submission" date="2015-12" db="EMBL/GenBank/DDBJ databases">
        <title>Draft genome of Thermovenabulum gondwanense isolated from a red thermophilic microbial mat colonisisng an outflow channel of a bore well.</title>
        <authorList>
            <person name="Patel B.K."/>
        </authorList>
    </citation>
    <scope>NUCLEOTIDE SEQUENCE [LARGE SCALE GENOMIC DNA]</scope>
    <source>
        <strain evidence="8 9">R270</strain>
    </source>
</reference>
<evidence type="ECO:0000256" key="2">
    <source>
        <dbReference type="ARBA" id="ARBA00009008"/>
    </source>
</evidence>
<dbReference type="OrthoDB" id="9815492at2"/>
<dbReference type="Proteomes" id="UP000075737">
    <property type="component" value="Unassembled WGS sequence"/>
</dbReference>
<evidence type="ECO:0000256" key="5">
    <source>
        <dbReference type="ARBA" id="ARBA00023054"/>
    </source>
</evidence>
<dbReference type="PANTHER" id="PTHR35794">
    <property type="entry name" value="CELL DIVISION PROTEIN DIVIVA"/>
    <property type="match status" value="1"/>
</dbReference>
<evidence type="ECO:0000313" key="8">
    <source>
        <dbReference type="EMBL" id="KYO66732.1"/>
    </source>
</evidence>
<feature type="coiled-coil region" evidence="7">
    <location>
        <begin position="29"/>
        <end position="113"/>
    </location>
</feature>
<evidence type="ECO:0000256" key="1">
    <source>
        <dbReference type="ARBA" id="ARBA00004496"/>
    </source>
</evidence>
<evidence type="ECO:0000256" key="7">
    <source>
        <dbReference type="SAM" id="Coils"/>
    </source>
</evidence>
<evidence type="ECO:0000256" key="3">
    <source>
        <dbReference type="ARBA" id="ARBA00022490"/>
    </source>
</evidence>
<proteinExistence type="inferred from homology"/>
<dbReference type="AlphaFoldDB" id="A0A162MMQ3"/>
<dbReference type="EMBL" id="LOHZ01000025">
    <property type="protein sequence ID" value="KYO66732.1"/>
    <property type="molecule type" value="Genomic_DNA"/>
</dbReference>
<protein>
    <submittedName>
        <fullName evidence="8">Septum site-determining protein DivIVA</fullName>
    </submittedName>
</protein>
<organism evidence="8 9">
    <name type="scientific">Thermovenabulum gondwanense</name>
    <dbReference type="NCBI Taxonomy" id="520767"/>
    <lineage>
        <taxon>Bacteria</taxon>
        <taxon>Bacillati</taxon>
        <taxon>Bacillota</taxon>
        <taxon>Clostridia</taxon>
        <taxon>Thermosediminibacterales</taxon>
        <taxon>Thermosediminibacteraceae</taxon>
        <taxon>Thermovenabulum</taxon>
    </lineage>
</organism>
<accession>A0A162MMQ3</accession>
<comment type="caution">
    <text evidence="8">The sequence shown here is derived from an EMBL/GenBank/DDBJ whole genome shotgun (WGS) entry which is preliminary data.</text>
</comment>
<keyword evidence="5 7" id="KW-0175">Coiled coil</keyword>
<evidence type="ECO:0000313" key="9">
    <source>
        <dbReference type="Proteomes" id="UP000075737"/>
    </source>
</evidence>
<name>A0A162MMQ3_9FIRM</name>
<dbReference type="STRING" id="520767.ATZ99_09770"/>
<keyword evidence="9" id="KW-1185">Reference proteome</keyword>
<dbReference type="NCBIfam" id="TIGR03544">
    <property type="entry name" value="DivI1A_domain"/>
    <property type="match status" value="1"/>
</dbReference>
<dbReference type="Pfam" id="PF05103">
    <property type="entry name" value="DivIVA"/>
    <property type="match status" value="1"/>
</dbReference>
<dbReference type="GO" id="GO:0051301">
    <property type="term" value="P:cell division"/>
    <property type="evidence" value="ECO:0007669"/>
    <property type="project" value="UniProtKB-KW"/>
</dbReference>
<sequence length="174" mass="20499">MSLTPLDIQKKEFKKSFRGFDETEVKDFLEKVSEAYEKIYKENQQLKEEIKILSERVRGYEDLETTLKKAIVLAEKTAEEVRINAEKEKEIILKEAESKAKDIISDAENKRKRILVQQEEIIKQFIIFKTRFVNFLKAQLETIDTIGLEFFIDEKTCSLKEAAFTCDEDSLFKR</sequence>
<gene>
    <name evidence="8" type="primary">divIVA</name>
    <name evidence="8" type="ORF">ATZ99_09770</name>
</gene>
<dbReference type="GO" id="GO:0005737">
    <property type="term" value="C:cytoplasm"/>
    <property type="evidence" value="ECO:0007669"/>
    <property type="project" value="UniProtKB-SubCell"/>
</dbReference>